<sequence>MEQTEWLVDGDDTAAITLDGRRFASGDSGAPMLCSLFCKSMGRHVHISPCRADIEDDGCREEGVEHIPSAPGTKQYDWITHRFKDPYTNTEQAEFDLCDRRCPGEEHDPTINPGAGPSMCMLPLFHPPASEERAPVHGHVSPDGHVYECKNPAALRRSFHIYFAIDRSGSMRLTDCRPLPNTPASRRIVQNADNRFGAALSSIYGFWLAREGAQRGSGTAGVHKDAYTVIAFDHETEVVYSNDVGSTADQLLDRLPRDATEDGGTNFTDTLRLLQRELENTGASER</sequence>
<dbReference type="AlphaFoldDB" id="G4U037"/>
<proteinExistence type="predicted"/>
<organism evidence="1 2">
    <name type="scientific">Serendipita indica (strain DSM 11827)</name>
    <name type="common">Root endophyte fungus</name>
    <name type="synonym">Piriformospora indica</name>
    <dbReference type="NCBI Taxonomy" id="1109443"/>
    <lineage>
        <taxon>Eukaryota</taxon>
        <taxon>Fungi</taxon>
        <taxon>Dikarya</taxon>
        <taxon>Basidiomycota</taxon>
        <taxon>Agaricomycotina</taxon>
        <taxon>Agaricomycetes</taxon>
        <taxon>Sebacinales</taxon>
        <taxon>Serendipitaceae</taxon>
        <taxon>Serendipita</taxon>
    </lineage>
</organism>
<protein>
    <recommendedName>
        <fullName evidence="3">VWFA domain-containing protein</fullName>
    </recommendedName>
</protein>
<dbReference type="EMBL" id="CAFZ01001117">
    <property type="protein sequence ID" value="CCA76930.1"/>
    <property type="molecule type" value="Genomic_DNA"/>
</dbReference>
<evidence type="ECO:0008006" key="3">
    <source>
        <dbReference type="Google" id="ProtNLM"/>
    </source>
</evidence>
<dbReference type="eggNOG" id="ENOG502QUF5">
    <property type="taxonomic scope" value="Eukaryota"/>
</dbReference>
<dbReference type="InParanoid" id="G4U037"/>
<comment type="caution">
    <text evidence="1">The sequence shown here is derived from an EMBL/GenBank/DDBJ whole genome shotgun (WGS) entry which is preliminary data.</text>
</comment>
<dbReference type="HOGENOM" id="CLU_044503_0_0_1"/>
<evidence type="ECO:0000313" key="1">
    <source>
        <dbReference type="EMBL" id="CCA76930.1"/>
    </source>
</evidence>
<dbReference type="InterPro" id="IPR036465">
    <property type="entry name" value="vWFA_dom_sf"/>
</dbReference>
<evidence type="ECO:0000313" key="2">
    <source>
        <dbReference type="Proteomes" id="UP000007148"/>
    </source>
</evidence>
<name>G4U037_SERID</name>
<dbReference type="OrthoDB" id="2343366at2759"/>
<gene>
    <name evidence="1" type="ORF">PIIN_10913</name>
</gene>
<keyword evidence="2" id="KW-1185">Reference proteome</keyword>
<dbReference type="SUPFAM" id="SSF53300">
    <property type="entry name" value="vWA-like"/>
    <property type="match status" value="1"/>
</dbReference>
<reference evidence="1 2" key="1">
    <citation type="journal article" date="2011" name="PLoS Pathog.">
        <title>Endophytic Life Strategies Decoded by Genome and Transcriptome Analyses of the Mutualistic Root Symbiont Piriformospora indica.</title>
        <authorList>
            <person name="Zuccaro A."/>
            <person name="Lahrmann U."/>
            <person name="Guldener U."/>
            <person name="Langen G."/>
            <person name="Pfiffi S."/>
            <person name="Biedenkopf D."/>
            <person name="Wong P."/>
            <person name="Samans B."/>
            <person name="Grimm C."/>
            <person name="Basiewicz M."/>
            <person name="Murat C."/>
            <person name="Martin F."/>
            <person name="Kogel K.H."/>
        </authorList>
    </citation>
    <scope>NUCLEOTIDE SEQUENCE [LARGE SCALE GENOMIC DNA]</scope>
    <source>
        <strain evidence="1 2">DSM 11827</strain>
    </source>
</reference>
<dbReference type="Gene3D" id="3.40.50.410">
    <property type="entry name" value="von Willebrand factor, type A domain"/>
    <property type="match status" value="1"/>
</dbReference>
<accession>G4U037</accession>
<dbReference type="Proteomes" id="UP000007148">
    <property type="component" value="Unassembled WGS sequence"/>
</dbReference>